<evidence type="ECO:0000313" key="2">
    <source>
        <dbReference type="Proteomes" id="UP001195965"/>
    </source>
</evidence>
<proteinExistence type="predicted"/>
<organism evidence="1 2">
    <name type="scientific">Acidithiobacillus montserratensis</name>
    <dbReference type="NCBI Taxonomy" id="2729135"/>
    <lineage>
        <taxon>Bacteria</taxon>
        <taxon>Pseudomonadati</taxon>
        <taxon>Pseudomonadota</taxon>
        <taxon>Acidithiobacillia</taxon>
        <taxon>Acidithiobacillales</taxon>
        <taxon>Acidithiobacillaceae</taxon>
        <taxon>Acidithiobacillus</taxon>
    </lineage>
</organism>
<gene>
    <name evidence="1" type="ORF">HHS34_001290</name>
</gene>
<dbReference type="Proteomes" id="UP001195965">
    <property type="component" value="Chromosome"/>
</dbReference>
<keyword evidence="2" id="KW-1185">Reference proteome</keyword>
<sequence length="126" mass="13542">MKQSVEALATRVSRKAEEYSRSGVDLWICASGTAHVLPMILHSSLQKSVKTDCEFIGHYQHPCSYRDIIEDMASIATASSFMGAAAPLGVGLTLGQWVQGARWKWALGLMGIGDLLAALGYKVGLS</sequence>
<accession>A0ACD5HGV4</accession>
<dbReference type="EMBL" id="CP127526">
    <property type="protein sequence ID" value="XRI73852.1"/>
    <property type="molecule type" value="Genomic_DNA"/>
</dbReference>
<evidence type="ECO:0000313" key="1">
    <source>
        <dbReference type="EMBL" id="XRI73852.1"/>
    </source>
</evidence>
<reference evidence="1 2" key="1">
    <citation type="journal article" date="2021" name="ISME J.">
        <title>Genomic evolution of the class Acidithiobacillia: deep-branching Proteobacteria living in extreme acidic conditions.</title>
        <authorList>
            <person name="Moya-Beltran A."/>
            <person name="Beard S."/>
            <person name="Rojas-Villalobos C."/>
            <person name="Issotta F."/>
            <person name="Gallardo Y."/>
            <person name="Ulloa R."/>
            <person name="Giaveno A."/>
            <person name="Degli Esposti M."/>
            <person name="Johnson D.B."/>
            <person name="Quatrini R."/>
        </authorList>
    </citation>
    <scope>NUCLEOTIDE SEQUENCE [LARGE SCALE GENOMIC DNA]</scope>
    <source>
        <strain evidence="1 2">GG1-14</strain>
    </source>
</reference>
<protein>
    <submittedName>
        <fullName evidence="1">Uncharacterized protein</fullName>
    </submittedName>
</protein>
<name>A0ACD5HGV4_9PROT</name>